<dbReference type="EMBL" id="CP010725">
    <property type="protein sequence ID" value="AUQ97832.1"/>
    <property type="molecule type" value="Genomic_DNA"/>
</dbReference>
<dbReference type="Pfam" id="PF13692">
    <property type="entry name" value="Glyco_trans_1_4"/>
    <property type="match status" value="1"/>
</dbReference>
<dbReference type="Gene3D" id="3.40.50.2000">
    <property type="entry name" value="Glycogen Phosphorylase B"/>
    <property type="match status" value="2"/>
</dbReference>
<name>A0A2I7K5H5_9RHOB</name>
<gene>
    <name evidence="1" type="ORF">PhaeoP88_00430</name>
</gene>
<dbReference type="Proteomes" id="UP000236447">
    <property type="component" value="Chromosome"/>
</dbReference>
<sequence length="372" mass="41126">MTPGQGRTIAFYAPMKSPRHPVPSGDREMARNLMGLLSGSGALVTLASELRIFDKSGDAERQAILRAKAAQEIDRICAEVAAAPKAERPDLWLTYHNYYKAPDLIGPTVASRFAIPYVQVESTRAKKRLSGPWSRFAQAAHDAADAASVIFYLTEQDHETLLRDRYRDQHLVHLPPFLPDHRLPEPSDRSGPMLCVGMMREGDKLASYRLLADALAQVSQPWQLDIVGDGPARPEVEQVMSRFGSKVRFLGMLDRDALGVIYRQASVFVWPGVNEAFGMVYLEAQSHGVPVLAQDRPGLRDVVASWEFPALTPSPNSGPEGYAQALTQVLDDPALCDRQAKHVRGRVADRHLAPVAAQRLWSTLLPLLEIPK</sequence>
<dbReference type="GO" id="GO:0016757">
    <property type="term" value="F:glycosyltransferase activity"/>
    <property type="evidence" value="ECO:0007669"/>
    <property type="project" value="TreeGrafter"/>
</dbReference>
<accession>A0A2I7K5H5</accession>
<proteinExistence type="predicted"/>
<dbReference type="AlphaFoldDB" id="A0A2I7K5H5"/>
<dbReference type="SUPFAM" id="SSF53756">
    <property type="entry name" value="UDP-Glycosyltransferase/glycogen phosphorylase"/>
    <property type="match status" value="1"/>
</dbReference>
<protein>
    <submittedName>
        <fullName evidence="1">Glycosyltransferase</fullName>
    </submittedName>
</protein>
<evidence type="ECO:0000313" key="2">
    <source>
        <dbReference type="Proteomes" id="UP000236447"/>
    </source>
</evidence>
<evidence type="ECO:0000313" key="1">
    <source>
        <dbReference type="EMBL" id="AUQ97832.1"/>
    </source>
</evidence>
<dbReference type="InterPro" id="IPR050194">
    <property type="entry name" value="Glycosyltransferase_grp1"/>
</dbReference>
<dbReference type="PANTHER" id="PTHR45947">
    <property type="entry name" value="SULFOQUINOVOSYL TRANSFERASE SQD2"/>
    <property type="match status" value="1"/>
</dbReference>
<reference evidence="1 2" key="2">
    <citation type="journal article" date="2017" name="Genome Biol. Evol.">
        <title>Trajectories and Drivers of Genome Evolution in Surface-Associated Marine Phaeobacter.</title>
        <authorList>
            <person name="Freese H.M."/>
            <person name="Sikorski J."/>
            <person name="Bunk B."/>
            <person name="Scheuner C."/>
            <person name="Meier-Kolthoff J.P."/>
            <person name="Sproer C."/>
            <person name="Gram L."/>
            <person name="Overmann J."/>
        </authorList>
    </citation>
    <scope>NUCLEOTIDE SEQUENCE [LARGE SCALE GENOMIC DNA]</scope>
    <source>
        <strain evidence="1 2">P88</strain>
    </source>
</reference>
<organism evidence="1 2">
    <name type="scientific">Phaeobacter inhibens</name>
    <dbReference type="NCBI Taxonomy" id="221822"/>
    <lineage>
        <taxon>Bacteria</taxon>
        <taxon>Pseudomonadati</taxon>
        <taxon>Pseudomonadota</taxon>
        <taxon>Alphaproteobacteria</taxon>
        <taxon>Rhodobacterales</taxon>
        <taxon>Roseobacteraceae</taxon>
        <taxon>Phaeobacter</taxon>
    </lineage>
</organism>
<dbReference type="CDD" id="cd03801">
    <property type="entry name" value="GT4_PimA-like"/>
    <property type="match status" value="1"/>
</dbReference>
<keyword evidence="1" id="KW-0808">Transferase</keyword>
<dbReference type="PANTHER" id="PTHR45947:SF3">
    <property type="entry name" value="SULFOQUINOVOSYL TRANSFERASE SQD2"/>
    <property type="match status" value="1"/>
</dbReference>
<reference evidence="1 2" key="1">
    <citation type="journal article" date="2017" name="Front. Microbiol.">
        <title>Phaeobacter piscinae sp. nov., a species of the Roseobacter group and potential aquaculture probiont.</title>
        <authorList>
            <person name="Sonnenschein E.C."/>
            <person name="Phippen C.B.W."/>
            <person name="Nielsen K.F."/>
            <person name="Mateiu R.V."/>
            <person name="Melchiorsen J."/>
            <person name="Gram L."/>
            <person name="Overmann J."/>
            <person name="Freese H.M."/>
        </authorList>
    </citation>
    <scope>NUCLEOTIDE SEQUENCE [LARGE SCALE GENOMIC DNA]</scope>
    <source>
        <strain evidence="1 2">P88</strain>
    </source>
</reference>